<dbReference type="InterPro" id="IPR054708">
    <property type="entry name" value="MTPAP-like_central"/>
</dbReference>
<evidence type="ECO:0000256" key="3">
    <source>
        <dbReference type="ARBA" id="ARBA00012388"/>
    </source>
</evidence>
<dbReference type="InterPro" id="IPR043519">
    <property type="entry name" value="NT_sf"/>
</dbReference>
<dbReference type="SUPFAM" id="SSF81631">
    <property type="entry name" value="PAP/OAS1 substrate-binding domain"/>
    <property type="match status" value="1"/>
</dbReference>
<feature type="compositionally biased region" description="Polar residues" evidence="7">
    <location>
        <begin position="821"/>
        <end position="833"/>
    </location>
</feature>
<dbReference type="Proteomes" id="UP001105220">
    <property type="component" value="Unplaced"/>
</dbReference>
<feature type="region of interest" description="Disordered" evidence="7">
    <location>
        <begin position="958"/>
        <end position="1013"/>
    </location>
</feature>
<protein>
    <recommendedName>
        <fullName evidence="3">polynucleotide adenylyltransferase</fullName>
        <ecNumber evidence="3">2.7.7.19</ecNumber>
    </recommendedName>
</protein>
<evidence type="ECO:0000256" key="6">
    <source>
        <dbReference type="ARBA" id="ARBA00022842"/>
    </source>
</evidence>
<evidence type="ECO:0000313" key="11">
    <source>
        <dbReference type="Proteomes" id="UP001105220"/>
    </source>
</evidence>
<dbReference type="GO" id="GO:0046872">
    <property type="term" value="F:metal ion binding"/>
    <property type="evidence" value="ECO:0007669"/>
    <property type="project" value="UniProtKB-KW"/>
</dbReference>
<feature type="compositionally biased region" description="Low complexity" evidence="7">
    <location>
        <begin position="612"/>
        <end position="629"/>
    </location>
</feature>
<feature type="compositionally biased region" description="Low complexity" evidence="7">
    <location>
        <begin position="834"/>
        <end position="843"/>
    </location>
</feature>
<feature type="compositionally biased region" description="Polar residues" evidence="7">
    <location>
        <begin position="801"/>
        <end position="811"/>
    </location>
</feature>
<dbReference type="VEuPathDB" id="VectorBase:ACMO_004518"/>
<dbReference type="Pfam" id="PF03828">
    <property type="entry name" value="PAP_assoc"/>
    <property type="match status" value="1"/>
</dbReference>
<keyword evidence="5" id="KW-0479">Metal-binding</keyword>
<dbReference type="GO" id="GO:0005730">
    <property type="term" value="C:nucleolus"/>
    <property type="evidence" value="ECO:0007669"/>
    <property type="project" value="TreeGrafter"/>
</dbReference>
<feature type="region of interest" description="Disordered" evidence="7">
    <location>
        <begin position="35"/>
        <end position="190"/>
    </location>
</feature>
<dbReference type="GO" id="GO:0043634">
    <property type="term" value="P:polyadenylation-dependent ncRNA catabolic process"/>
    <property type="evidence" value="ECO:0007669"/>
    <property type="project" value="TreeGrafter"/>
</dbReference>
<accession>A0A6E8VA36</accession>
<dbReference type="PANTHER" id="PTHR23092:SF15">
    <property type="entry name" value="INACTIVE NON-CANONICAL POLY(A) RNA POLYMERASE PROTEIN TRF4-2-RELATED"/>
    <property type="match status" value="1"/>
</dbReference>
<comment type="cofactor">
    <cofactor evidence="1">
        <name>Mn(2+)</name>
        <dbReference type="ChEBI" id="CHEBI:29035"/>
    </cofactor>
</comment>
<dbReference type="InterPro" id="IPR002058">
    <property type="entry name" value="PAP_assoc"/>
</dbReference>
<dbReference type="EC" id="2.7.7.19" evidence="3"/>
<reference key="1">
    <citation type="journal article" date="2019" name="Genes (Basel)">
        <title>A High-Quality De novo Genome Assembly from a Single Mosquito Using PacBio Sequencing.</title>
        <authorList>
            <person name="Kingan S.B."/>
            <person name="Heaton H."/>
            <person name="Cudini J."/>
            <person name="Lambert C.C."/>
            <person name="Baybayan P."/>
            <person name="Galvin B.D."/>
            <person name="Durbin R."/>
            <person name="Korlach J."/>
            <person name="Lawniczak M.K.N."/>
        </authorList>
    </citation>
    <scope>NUCLEOTIDE SEQUENCE [LARGE SCALE GENOMIC DNA]</scope>
    <source>
        <strain>Mali-NIH</strain>
    </source>
</reference>
<feature type="region of interest" description="Disordered" evidence="7">
    <location>
        <begin position="867"/>
        <end position="886"/>
    </location>
</feature>
<dbReference type="GO" id="GO:0003729">
    <property type="term" value="F:mRNA binding"/>
    <property type="evidence" value="ECO:0007669"/>
    <property type="project" value="TreeGrafter"/>
</dbReference>
<dbReference type="RefSeq" id="XP_040223714.2">
    <property type="nucleotide sequence ID" value="XM_040367780.2"/>
</dbReference>
<dbReference type="GO" id="GO:0031123">
    <property type="term" value="P:RNA 3'-end processing"/>
    <property type="evidence" value="ECO:0007669"/>
    <property type="project" value="TreeGrafter"/>
</dbReference>
<dbReference type="GO" id="GO:0031499">
    <property type="term" value="C:TRAMP complex"/>
    <property type="evidence" value="ECO:0007669"/>
    <property type="project" value="TreeGrafter"/>
</dbReference>
<dbReference type="VEuPathDB" id="VectorBase:ACON001564"/>
<organism evidence="10 11">
    <name type="scientific">Anopheles coluzzii</name>
    <name type="common">African malaria mosquito</name>
    <dbReference type="NCBI Taxonomy" id="1518534"/>
    <lineage>
        <taxon>Eukaryota</taxon>
        <taxon>Metazoa</taxon>
        <taxon>Ecdysozoa</taxon>
        <taxon>Arthropoda</taxon>
        <taxon>Hexapoda</taxon>
        <taxon>Insecta</taxon>
        <taxon>Pterygota</taxon>
        <taxon>Neoptera</taxon>
        <taxon>Endopterygota</taxon>
        <taxon>Diptera</taxon>
        <taxon>Nematocera</taxon>
        <taxon>Culicoidea</taxon>
        <taxon>Culicidae</taxon>
        <taxon>Anophelinae</taxon>
        <taxon>Anopheles</taxon>
    </lineage>
</organism>
<dbReference type="FunFam" id="3.30.460.10:FF:000006">
    <property type="entry name" value="non-canonical poly(A) RNA polymerase PAPD5"/>
    <property type="match status" value="1"/>
</dbReference>
<dbReference type="RefSeq" id="XP_040223711.2">
    <property type="nucleotide sequence ID" value="XM_040367777.2"/>
</dbReference>
<keyword evidence="4" id="KW-0808">Transferase</keyword>
<feature type="region of interest" description="Disordered" evidence="7">
    <location>
        <begin position="775"/>
        <end position="857"/>
    </location>
</feature>
<reference evidence="10" key="2">
    <citation type="submission" date="2020-05" db="UniProtKB">
        <authorList>
            <consortium name="EnsemblMetazoa"/>
        </authorList>
    </citation>
    <scope>IDENTIFICATION</scope>
    <source>
        <strain evidence="10">Ngousso</strain>
    </source>
</reference>
<dbReference type="KEGG" id="acoz:120950041"/>
<feature type="compositionally biased region" description="Low complexity" evidence="7">
    <location>
        <begin position="67"/>
        <end position="84"/>
    </location>
</feature>
<feature type="compositionally biased region" description="Low complexity" evidence="7">
    <location>
        <begin position="962"/>
        <end position="985"/>
    </location>
</feature>
<evidence type="ECO:0000313" key="10">
    <source>
        <dbReference type="EnsemblMetazoa" id="ACON001564-PA"/>
    </source>
</evidence>
<feature type="compositionally biased region" description="Low complexity" evidence="7">
    <location>
        <begin position="1002"/>
        <end position="1013"/>
    </location>
</feature>
<dbReference type="GeneID" id="120950041"/>
<feature type="compositionally biased region" description="Low complexity" evidence="7">
    <location>
        <begin position="93"/>
        <end position="181"/>
    </location>
</feature>
<dbReference type="VEuPathDB" id="VectorBase:ACON2_039004"/>
<comment type="similarity">
    <text evidence="2">Belongs to the DNA polymerase type-B-like family.</text>
</comment>
<dbReference type="CDD" id="cd05402">
    <property type="entry name" value="NT_PAP_TUTase"/>
    <property type="match status" value="1"/>
</dbReference>
<evidence type="ECO:0000256" key="5">
    <source>
        <dbReference type="ARBA" id="ARBA00022723"/>
    </source>
</evidence>
<dbReference type="GO" id="GO:1990817">
    <property type="term" value="F:poly(A) RNA polymerase activity"/>
    <property type="evidence" value="ECO:0007669"/>
    <property type="project" value="UniProtKB-EC"/>
</dbReference>
<feature type="compositionally biased region" description="Low complexity" evidence="7">
    <location>
        <begin position="874"/>
        <end position="886"/>
    </location>
</feature>
<dbReference type="EnsemblMetazoa" id="ACON001564-RA">
    <property type="protein sequence ID" value="ACON001564-PA"/>
    <property type="gene ID" value="ACON001564"/>
</dbReference>
<dbReference type="InterPro" id="IPR045862">
    <property type="entry name" value="Trf4-like"/>
</dbReference>
<feature type="domain" description="PAP-associated" evidence="8">
    <location>
        <begin position="458"/>
        <end position="517"/>
    </location>
</feature>
<dbReference type="Gene3D" id="3.30.460.10">
    <property type="entry name" value="Beta Polymerase, domain 2"/>
    <property type="match status" value="1"/>
</dbReference>
<evidence type="ECO:0000256" key="1">
    <source>
        <dbReference type="ARBA" id="ARBA00001936"/>
    </source>
</evidence>
<feature type="region of interest" description="Disordered" evidence="7">
    <location>
        <begin position="612"/>
        <end position="728"/>
    </location>
</feature>
<dbReference type="PANTHER" id="PTHR23092">
    <property type="entry name" value="POLY(A) RNA POLYMERASE"/>
    <property type="match status" value="1"/>
</dbReference>
<keyword evidence="11" id="KW-1185">Reference proteome</keyword>
<dbReference type="Gene3D" id="1.10.1410.10">
    <property type="match status" value="1"/>
</dbReference>
<proteinExistence type="inferred from homology"/>
<keyword evidence="6" id="KW-0460">Magnesium</keyword>
<dbReference type="AlphaFoldDB" id="A0A6E8VA36"/>
<dbReference type="Pfam" id="PF22600">
    <property type="entry name" value="MTPAP-like_central"/>
    <property type="match status" value="1"/>
</dbReference>
<evidence type="ECO:0000256" key="4">
    <source>
        <dbReference type="ARBA" id="ARBA00022679"/>
    </source>
</evidence>
<feature type="compositionally biased region" description="Polar residues" evidence="7">
    <location>
        <begin position="682"/>
        <end position="693"/>
    </location>
</feature>
<dbReference type="FunFam" id="1.10.1410.10:FF:000003">
    <property type="entry name" value="non-canonical poly(A) RNA polymerase PAPD7"/>
    <property type="match status" value="1"/>
</dbReference>
<evidence type="ECO:0000259" key="8">
    <source>
        <dbReference type="Pfam" id="PF03828"/>
    </source>
</evidence>
<evidence type="ECO:0000259" key="9">
    <source>
        <dbReference type="Pfam" id="PF22600"/>
    </source>
</evidence>
<sequence length="1040" mass="111931">MDPAVAWYQEEQDGPAKHTWMRIWESNSDLYGPLHANYGPGSNNGQEGLKGPGGARGELKQFDLPLGNTGNSGNNNNNNNGVGNHQQQPSPVNEGTGKTNNNNNNNNGSNAGATVNSGSNNAALSNSSVLNGSNSGSATTTTTTTPTNPGNGNGGSNNNNNSNSSSSCNNHVSSNTNNNGTTNGGGELTTGGGTNGCTKAGGGGGGTGTGGGLVSSSEKNYNPVRKKLGSMMTENKASTFNMNKQQQRLTGVHGGCPWRPPNFKYGRGIIGLHQEIEQFYAHMIATPTEHALRVMVVSRIEKIVQNLWPSARVEMFGSFRTGLYLPTSDIDLVVIGQWTMLPLRTLEMELISQGIAEPNSVRVLDKASVPIVKLTDRQTQVKVDISFNMESGVQSAKLIKGFKREYPVLEKLVLVLKQFLLQRDLNEVFTGGISSYSLILMCISFLQQHHQKPNACSNLGVLLIEFFELYGRKFNYMKIGISVKSGRYIPKEELQREMIDGHRPSLLCIEDPLTPGNDIGRSSYGALHVKQAFEYAYIVLVQAVLPLDKNLNDCNRQSILGRIIRVTDEVIEYRKWIKDTFEDKLIRQPSLQQPLTTTTVLLSDHYLPLQQQQQQQQQQARHLPQQQAIHHIHQQQYPRQVIHRRPSTSSVELSEESMDSDGGGASGDFHCLPSATGRDISPSASAAGLTTRSPPIELHELQQQQQQNGGPTATIMMISTAGPHHPHDLLIEENNMLNMTHHQHQHQQQQQQQLSADPNGIVDAPQVISYNNMNNRRIVPSPNQQQQQQHHHHHLQQQQQIVSKNTLYSRNSSERMLPSGATGNTSTNSAYSMQSHQQQQHHQPSAVSNSNGLVRHNSKSRRLITTTGGMLKMPPSSNSSPSSYPSPDVVVVSGLASNNSSSSNLVAAGMVINDENNLHYHRSASPKATVAGGLPLLPSNALAGNNGVIMTGVGGSAGGAGSTISSNTNSSSSSGKKSSHSGTNSSKRKKTVSPGEKKDRGGPMAAGGPPSATAISYSLTMAGAAGSVSNGPVPASLDSR</sequence>
<name>A0A6E8VA36_ANOCL</name>
<feature type="domain" description="Poly(A) RNA polymerase mitochondrial-like central palm" evidence="9">
    <location>
        <begin position="272"/>
        <end position="402"/>
    </location>
</feature>
<evidence type="ECO:0000256" key="7">
    <source>
        <dbReference type="SAM" id="MobiDB-lite"/>
    </source>
</evidence>
<evidence type="ECO:0000256" key="2">
    <source>
        <dbReference type="ARBA" id="ARBA00008593"/>
    </source>
</evidence>
<dbReference type="SUPFAM" id="SSF81301">
    <property type="entry name" value="Nucleotidyltransferase"/>
    <property type="match status" value="1"/>
</dbReference>